<gene>
    <name evidence="2" type="ORF">UFOPK3927_01179</name>
</gene>
<organism evidence="2">
    <name type="scientific">freshwater metagenome</name>
    <dbReference type="NCBI Taxonomy" id="449393"/>
    <lineage>
        <taxon>unclassified sequences</taxon>
        <taxon>metagenomes</taxon>
        <taxon>ecological metagenomes</taxon>
    </lineage>
</organism>
<proteinExistence type="predicted"/>
<feature type="compositionally biased region" description="Basic residues" evidence="1">
    <location>
        <begin position="92"/>
        <end position="108"/>
    </location>
</feature>
<evidence type="ECO:0000313" key="2">
    <source>
        <dbReference type="EMBL" id="CAB4988781.1"/>
    </source>
</evidence>
<feature type="region of interest" description="Disordered" evidence="1">
    <location>
        <begin position="85"/>
        <end position="109"/>
    </location>
</feature>
<dbReference type="EMBL" id="CAFBOK010000135">
    <property type="protein sequence ID" value="CAB4988781.1"/>
    <property type="molecule type" value="Genomic_DNA"/>
</dbReference>
<feature type="region of interest" description="Disordered" evidence="1">
    <location>
        <begin position="114"/>
        <end position="133"/>
    </location>
</feature>
<feature type="compositionally biased region" description="Basic residues" evidence="1">
    <location>
        <begin position="122"/>
        <end position="132"/>
    </location>
</feature>
<reference evidence="2" key="1">
    <citation type="submission" date="2020-05" db="EMBL/GenBank/DDBJ databases">
        <authorList>
            <person name="Chiriac C."/>
            <person name="Salcher M."/>
            <person name="Ghai R."/>
            <person name="Kavagutti S V."/>
        </authorList>
    </citation>
    <scope>NUCLEOTIDE SEQUENCE</scope>
</reference>
<name>A0A6J7N5Z9_9ZZZZ</name>
<evidence type="ECO:0000256" key="1">
    <source>
        <dbReference type="SAM" id="MobiDB-lite"/>
    </source>
</evidence>
<dbReference type="AlphaFoldDB" id="A0A6J7N5Z9"/>
<sequence length="247" mass="28299">MTFLRFCGRRSIVDCLRVVCRVLRHDLWWNVNAKSWRLCHPIGGTSKACSQRPLNRFPSEQNFLNSMASVSLREMISMTMAHLSATTASSSMKKRSRHSPRNFRRHRSPCAALSPSRIASAHSHRLQPRRCSRSPVAVSKCRRSRSCRWPKVCTSRATSPTCERTPPISLAQLSLQRKRKSPSGTVLRRLNKSHEPGARRLRTRKKRTKLFAPLAIDSVDPKKFVMKLLLVNFVFTRSFGNALLLHR</sequence>
<accession>A0A6J7N5Z9</accession>
<protein>
    <submittedName>
        <fullName evidence="2">Unannotated protein</fullName>
    </submittedName>
</protein>